<dbReference type="EMBL" id="SNYA01000008">
    <property type="protein sequence ID" value="TDP89785.1"/>
    <property type="molecule type" value="Genomic_DNA"/>
</dbReference>
<dbReference type="InterPro" id="IPR002104">
    <property type="entry name" value="Integrase_catalytic"/>
</dbReference>
<evidence type="ECO:0000256" key="3">
    <source>
        <dbReference type="ARBA" id="ARBA00023172"/>
    </source>
</evidence>
<dbReference type="RefSeq" id="WP_166644368.1">
    <property type="nucleotide sequence ID" value="NZ_SNYA01000008.1"/>
</dbReference>
<dbReference type="GO" id="GO:0006310">
    <property type="term" value="P:DNA recombination"/>
    <property type="evidence" value="ECO:0007669"/>
    <property type="project" value="UniProtKB-KW"/>
</dbReference>
<keyword evidence="2" id="KW-0238">DNA-binding</keyword>
<protein>
    <submittedName>
        <fullName evidence="5">Phage integrase family protein</fullName>
    </submittedName>
</protein>
<proteinExistence type="inferred from homology"/>
<dbReference type="AlphaFoldDB" id="A0A4R6RU40"/>
<dbReference type="InterPro" id="IPR011010">
    <property type="entry name" value="DNA_brk_join_enz"/>
</dbReference>
<dbReference type="Gene3D" id="1.10.443.10">
    <property type="entry name" value="Intergrase catalytic core"/>
    <property type="match status" value="1"/>
</dbReference>
<dbReference type="GO" id="GO:0015074">
    <property type="term" value="P:DNA integration"/>
    <property type="evidence" value="ECO:0007669"/>
    <property type="project" value="InterPro"/>
</dbReference>
<organism evidence="5 6">
    <name type="scientific">Leucobacter luti</name>
    <dbReference type="NCBI Taxonomy" id="340320"/>
    <lineage>
        <taxon>Bacteria</taxon>
        <taxon>Bacillati</taxon>
        <taxon>Actinomycetota</taxon>
        <taxon>Actinomycetes</taxon>
        <taxon>Micrococcales</taxon>
        <taxon>Microbacteriaceae</taxon>
        <taxon>Leucobacter</taxon>
    </lineage>
</organism>
<dbReference type="InterPro" id="IPR013762">
    <property type="entry name" value="Integrase-like_cat_sf"/>
</dbReference>
<evidence type="ECO:0000313" key="5">
    <source>
        <dbReference type="EMBL" id="TDP89785.1"/>
    </source>
</evidence>
<dbReference type="InterPro" id="IPR010998">
    <property type="entry name" value="Integrase_recombinase_N"/>
</dbReference>
<gene>
    <name evidence="5" type="ORF">EDF62_3082</name>
</gene>
<dbReference type="Proteomes" id="UP000295601">
    <property type="component" value="Unassembled WGS sequence"/>
</dbReference>
<sequence>MSGLFEAWIAWRQSPECPKDKLQQSSEHEYLTRFKTHIQPVLGKTKIRKVDRAMLQHFIWVSIPAKKKQVKDESGKWVDSEAPAVSVYLQKQIYSVLSSMFTFAVEERELLKVNPLERVARPKTGGVSGERKKELVDHHYLPRRVTKALHGTPELGYWILLFIGLRTSERLGITLSSFRNLENLDKPATLTINQQLVRDRKTGKWFLKPHTKTGAGERVLILPEFFREHLILWKKQRSQWRKDGIKNGTWAPEEGLEQLFFVMPEGTSMRQNTDRQRWAVLLEKLKLPHHRLHDMRHMTASELGRLNISAGIAKLILGHSSELMSLYYTHLSTSSTGEPLELIAEGLRKDLPDTIH</sequence>
<keyword evidence="3" id="KW-0233">DNA recombination</keyword>
<dbReference type="PROSITE" id="PS51898">
    <property type="entry name" value="TYR_RECOMBINASE"/>
    <property type="match status" value="1"/>
</dbReference>
<reference evidence="5 6" key="1">
    <citation type="submission" date="2019-03" db="EMBL/GenBank/DDBJ databases">
        <title>Genomic analyses of the natural microbiome of Caenorhabditis elegans.</title>
        <authorList>
            <person name="Samuel B."/>
        </authorList>
    </citation>
    <scope>NUCLEOTIDE SEQUENCE [LARGE SCALE GENOMIC DNA]</scope>
    <source>
        <strain evidence="5 6">JUb18</strain>
    </source>
</reference>
<feature type="domain" description="Tyr recombinase" evidence="4">
    <location>
        <begin position="131"/>
        <end position="341"/>
    </location>
</feature>
<comment type="caution">
    <text evidence="5">The sequence shown here is derived from an EMBL/GenBank/DDBJ whole genome shotgun (WGS) entry which is preliminary data.</text>
</comment>
<keyword evidence="6" id="KW-1185">Reference proteome</keyword>
<dbReference type="SUPFAM" id="SSF56349">
    <property type="entry name" value="DNA breaking-rejoining enzymes"/>
    <property type="match status" value="1"/>
</dbReference>
<accession>A0A4R6RU40</accession>
<evidence type="ECO:0000259" key="4">
    <source>
        <dbReference type="PROSITE" id="PS51898"/>
    </source>
</evidence>
<name>A0A4R6RU40_9MICO</name>
<evidence type="ECO:0000313" key="6">
    <source>
        <dbReference type="Proteomes" id="UP000295601"/>
    </source>
</evidence>
<dbReference type="PANTHER" id="PTHR30349:SF41">
    <property type="entry name" value="INTEGRASE_RECOMBINASE PROTEIN MJ0367-RELATED"/>
    <property type="match status" value="1"/>
</dbReference>
<dbReference type="Gene3D" id="1.10.150.130">
    <property type="match status" value="1"/>
</dbReference>
<dbReference type="InterPro" id="IPR050090">
    <property type="entry name" value="Tyrosine_recombinase_XerCD"/>
</dbReference>
<comment type="similarity">
    <text evidence="1">Belongs to the 'phage' integrase family.</text>
</comment>
<evidence type="ECO:0000256" key="1">
    <source>
        <dbReference type="ARBA" id="ARBA00008857"/>
    </source>
</evidence>
<evidence type="ECO:0000256" key="2">
    <source>
        <dbReference type="ARBA" id="ARBA00023125"/>
    </source>
</evidence>
<dbReference type="GO" id="GO:0003677">
    <property type="term" value="F:DNA binding"/>
    <property type="evidence" value="ECO:0007669"/>
    <property type="project" value="UniProtKB-KW"/>
</dbReference>
<dbReference type="PANTHER" id="PTHR30349">
    <property type="entry name" value="PHAGE INTEGRASE-RELATED"/>
    <property type="match status" value="1"/>
</dbReference>